<dbReference type="Pfam" id="PF14588">
    <property type="entry name" value="YjgF_endoribonc"/>
    <property type="match status" value="1"/>
</dbReference>
<gene>
    <name evidence="2" type="ORF">ABID08_005548</name>
</gene>
<sequence>MNQFSNAAGKVENSPYQRLTALGIKLPPPPPPIANFVTHVVEGNMLYLSGQGPREADGFLHAGKVGANVGVEEAYRHARLTGINLLAVMQEALGDLSRVKRVVKLLGMVNAVPEFEDHPSVINGCSDLLIAVFGAAGEHARSAVGFGSLPGNITVEIEAIVALHG</sequence>
<dbReference type="Gene3D" id="3.30.1330.40">
    <property type="entry name" value="RutC-like"/>
    <property type="match status" value="1"/>
</dbReference>
<dbReference type="PANTHER" id="PTHR43760">
    <property type="entry name" value="ENDORIBONUCLEASE-RELATED"/>
    <property type="match status" value="1"/>
</dbReference>
<dbReference type="Proteomes" id="UP001549077">
    <property type="component" value="Unassembled WGS sequence"/>
</dbReference>
<dbReference type="InterPro" id="IPR013813">
    <property type="entry name" value="Endoribo_LPSP/chorism_mut-like"/>
</dbReference>
<protein>
    <submittedName>
        <fullName evidence="2">Enamine deaminase RidA (YjgF/YER057c/UK114 family)</fullName>
    </submittedName>
</protein>
<dbReference type="CDD" id="cd02199">
    <property type="entry name" value="YjgF_YER057c_UK114_like_1"/>
    <property type="match status" value="1"/>
</dbReference>
<organism evidence="2 3">
    <name type="scientific">Rhizobium binae</name>
    <dbReference type="NCBI Taxonomy" id="1138190"/>
    <lineage>
        <taxon>Bacteria</taxon>
        <taxon>Pseudomonadati</taxon>
        <taxon>Pseudomonadota</taxon>
        <taxon>Alphaproteobacteria</taxon>
        <taxon>Hyphomicrobiales</taxon>
        <taxon>Rhizobiaceae</taxon>
        <taxon>Rhizobium/Agrobacterium group</taxon>
        <taxon>Rhizobium</taxon>
    </lineage>
</organism>
<dbReference type="EMBL" id="JBEPMY010000025">
    <property type="protein sequence ID" value="MET3758166.1"/>
    <property type="molecule type" value="Genomic_DNA"/>
</dbReference>
<feature type="domain" description="Endoribonuclease L-PSP/chorismate mutase-like" evidence="1">
    <location>
        <begin position="18"/>
        <end position="145"/>
    </location>
</feature>
<evidence type="ECO:0000313" key="3">
    <source>
        <dbReference type="Proteomes" id="UP001549077"/>
    </source>
</evidence>
<dbReference type="InterPro" id="IPR035959">
    <property type="entry name" value="RutC-like_sf"/>
</dbReference>
<reference evidence="2 3" key="1">
    <citation type="submission" date="2024-06" db="EMBL/GenBank/DDBJ databases">
        <title>Genomic Encyclopedia of Type Strains, Phase IV (KMG-IV): sequencing the most valuable type-strain genomes for metagenomic binning, comparative biology and taxonomic classification.</title>
        <authorList>
            <person name="Goeker M."/>
        </authorList>
    </citation>
    <scope>NUCLEOTIDE SEQUENCE [LARGE SCALE GENOMIC DNA]</scope>
    <source>
        <strain evidence="2 3">DSM 29288</strain>
    </source>
</reference>
<dbReference type="PANTHER" id="PTHR43760:SF1">
    <property type="entry name" value="ENDORIBONUCLEASE L-PSP_CHORISMATE MUTASE-LIKE DOMAIN-CONTAINING PROTEIN"/>
    <property type="match status" value="1"/>
</dbReference>
<name>A0ABV2MNY7_9HYPH</name>
<evidence type="ECO:0000313" key="2">
    <source>
        <dbReference type="EMBL" id="MET3758166.1"/>
    </source>
</evidence>
<comment type="caution">
    <text evidence="2">The sequence shown here is derived from an EMBL/GenBank/DDBJ whole genome shotgun (WGS) entry which is preliminary data.</text>
</comment>
<evidence type="ECO:0000259" key="1">
    <source>
        <dbReference type="Pfam" id="PF14588"/>
    </source>
</evidence>
<dbReference type="SUPFAM" id="SSF55298">
    <property type="entry name" value="YjgF-like"/>
    <property type="match status" value="1"/>
</dbReference>
<accession>A0ABV2MNY7</accession>
<proteinExistence type="predicted"/>
<keyword evidence="3" id="KW-1185">Reference proteome</keyword>